<reference evidence="2 3" key="1">
    <citation type="journal article" date="2015" name="Genome Biol.">
        <title>Comparative genomics of Steinernema reveals deeply conserved gene regulatory networks.</title>
        <authorList>
            <person name="Dillman A.R."/>
            <person name="Macchietto M."/>
            <person name="Porter C.F."/>
            <person name="Rogers A."/>
            <person name="Williams B."/>
            <person name="Antoshechkin I."/>
            <person name="Lee M.M."/>
            <person name="Goodwin Z."/>
            <person name="Lu X."/>
            <person name="Lewis E.E."/>
            <person name="Goodrich-Blair H."/>
            <person name="Stock S.P."/>
            <person name="Adams B.J."/>
            <person name="Sternberg P.W."/>
            <person name="Mortazavi A."/>
        </authorList>
    </citation>
    <scope>NUCLEOTIDE SEQUENCE [LARGE SCALE GENOMIC DNA]</scope>
    <source>
        <strain evidence="2 3">ALL</strain>
    </source>
</reference>
<feature type="region of interest" description="Disordered" evidence="1">
    <location>
        <begin position="52"/>
        <end position="82"/>
    </location>
</feature>
<reference evidence="2 3" key="2">
    <citation type="journal article" date="2019" name="G3 (Bethesda)">
        <title>Hybrid Assembly of the Genome of the Entomopathogenic Nematode Steinernema carpocapsae Identifies the X-Chromosome.</title>
        <authorList>
            <person name="Serra L."/>
            <person name="Macchietto M."/>
            <person name="Macias-Munoz A."/>
            <person name="McGill C.J."/>
            <person name="Rodriguez I.M."/>
            <person name="Rodriguez B."/>
            <person name="Murad R."/>
            <person name="Mortazavi A."/>
        </authorList>
    </citation>
    <scope>NUCLEOTIDE SEQUENCE [LARGE SCALE GENOMIC DNA]</scope>
    <source>
        <strain evidence="2 3">ALL</strain>
    </source>
</reference>
<evidence type="ECO:0000256" key="1">
    <source>
        <dbReference type="SAM" id="MobiDB-lite"/>
    </source>
</evidence>
<name>A0A4V5ZYN3_STECR</name>
<feature type="compositionally biased region" description="Polar residues" evidence="1">
    <location>
        <begin position="154"/>
        <end position="163"/>
    </location>
</feature>
<comment type="caution">
    <text evidence="2">The sequence shown here is derived from an EMBL/GenBank/DDBJ whole genome shotgun (WGS) entry which is preliminary data.</text>
</comment>
<feature type="region of interest" description="Disordered" evidence="1">
    <location>
        <begin position="140"/>
        <end position="219"/>
    </location>
</feature>
<feature type="compositionally biased region" description="Low complexity" evidence="1">
    <location>
        <begin position="172"/>
        <end position="185"/>
    </location>
</feature>
<dbReference type="AlphaFoldDB" id="A0A4V5ZYN3"/>
<protein>
    <submittedName>
        <fullName evidence="2">Uncharacterized protein</fullName>
    </submittedName>
</protein>
<feature type="compositionally biased region" description="Basic and acidic residues" evidence="1">
    <location>
        <begin position="70"/>
        <end position="82"/>
    </location>
</feature>
<feature type="compositionally biased region" description="Basic residues" evidence="1">
    <location>
        <begin position="204"/>
        <end position="219"/>
    </location>
</feature>
<keyword evidence="3" id="KW-1185">Reference proteome</keyword>
<sequence>MSERDEAFILAMSLFIGNKVFDIKKVDAQPGSSSAADNERYVVGLFPNYEDSQRNLPLDSHPGNPLNAQPKKEEDVVVDEPTKSVEMLKEKIQKKQKMEEEKAKEKKEVKVIPATKINPEHERTAKIRLEEERLRALQRRESRKKRGGYERPVSMSQAFLESENSGDDLALSRTVTSTANSTSSARLRRRNRAAMNDDSTARRGAIRRTRTSKLATRLK</sequence>
<evidence type="ECO:0000313" key="2">
    <source>
        <dbReference type="EMBL" id="TKR64405.1"/>
    </source>
</evidence>
<evidence type="ECO:0000313" key="3">
    <source>
        <dbReference type="Proteomes" id="UP000298663"/>
    </source>
</evidence>
<dbReference type="Proteomes" id="UP000298663">
    <property type="component" value="Unassembled WGS sequence"/>
</dbReference>
<gene>
    <name evidence="2" type="ORF">L596_024943</name>
</gene>
<organism evidence="2 3">
    <name type="scientific">Steinernema carpocapsae</name>
    <name type="common">Entomopathogenic nematode</name>
    <dbReference type="NCBI Taxonomy" id="34508"/>
    <lineage>
        <taxon>Eukaryota</taxon>
        <taxon>Metazoa</taxon>
        <taxon>Ecdysozoa</taxon>
        <taxon>Nematoda</taxon>
        <taxon>Chromadorea</taxon>
        <taxon>Rhabditida</taxon>
        <taxon>Tylenchina</taxon>
        <taxon>Panagrolaimomorpha</taxon>
        <taxon>Strongyloidoidea</taxon>
        <taxon>Steinernematidae</taxon>
        <taxon>Steinernema</taxon>
    </lineage>
</organism>
<dbReference type="EMBL" id="AZBU02000009">
    <property type="protein sequence ID" value="TKR64405.1"/>
    <property type="molecule type" value="Genomic_DNA"/>
</dbReference>
<accession>A0A4V5ZYN3</accession>
<proteinExistence type="predicted"/>